<organism evidence="1 2">
    <name type="scientific">Gemella haemolysans</name>
    <dbReference type="NCBI Taxonomy" id="1379"/>
    <lineage>
        <taxon>Bacteria</taxon>
        <taxon>Bacillati</taxon>
        <taxon>Bacillota</taxon>
        <taxon>Bacilli</taxon>
        <taxon>Bacillales</taxon>
        <taxon>Gemellaceae</taxon>
        <taxon>Gemella</taxon>
    </lineage>
</organism>
<sequence length="65" mass="7677">MIEQAIKQIEELFNSNLTDYRISKDTGLTLSVIQNYRSGKYELENMSFKVAKKLIRYSEELKNDK</sequence>
<reference evidence="2" key="1">
    <citation type="submission" date="2016-01" db="EMBL/GenBank/DDBJ databases">
        <authorList>
            <person name="Mitreva M."/>
            <person name="Pepin K.H."/>
            <person name="Mihindukulasuriya K.A."/>
            <person name="Fulton R."/>
            <person name="Fronick C."/>
            <person name="O'Laughlin M."/>
            <person name="Miner T."/>
            <person name="Herter B."/>
            <person name="Rosa B.A."/>
            <person name="Cordes M."/>
            <person name="Tomlinson C."/>
            <person name="Wollam A."/>
            <person name="Palsikar V.B."/>
            <person name="Mardis E.R."/>
            <person name="Wilson R.K."/>
        </authorList>
    </citation>
    <scope>NUCLEOTIDE SEQUENCE [LARGE SCALE GENOMIC DNA]</scope>
    <source>
        <strain evidence="2">DNF01167</strain>
    </source>
</reference>
<dbReference type="RefSeq" id="WP_060913816.1">
    <property type="nucleotide sequence ID" value="NZ_KQ959936.1"/>
</dbReference>
<dbReference type="PATRIC" id="fig|1379.3.peg.542"/>
<evidence type="ECO:0000313" key="2">
    <source>
        <dbReference type="Proteomes" id="UP000070355"/>
    </source>
</evidence>
<dbReference type="Proteomes" id="UP000070355">
    <property type="component" value="Unassembled WGS sequence"/>
</dbReference>
<accession>A0A134A2S8</accession>
<comment type="caution">
    <text evidence="1">The sequence shown here is derived from an EMBL/GenBank/DDBJ whole genome shotgun (WGS) entry which is preliminary data.</text>
</comment>
<protein>
    <recommendedName>
        <fullName evidence="3">XRE family transcriptional regulator</fullName>
    </recommendedName>
</protein>
<evidence type="ECO:0008006" key="3">
    <source>
        <dbReference type="Google" id="ProtNLM"/>
    </source>
</evidence>
<dbReference type="OrthoDB" id="2991211at2"/>
<dbReference type="AlphaFoldDB" id="A0A134A2S8"/>
<name>A0A134A2S8_9BACL</name>
<gene>
    <name evidence="1" type="ORF">HMPREF3186_00546</name>
</gene>
<dbReference type="STRING" id="1379.HMPREF3186_00546"/>
<evidence type="ECO:0000313" key="1">
    <source>
        <dbReference type="EMBL" id="KXB61979.1"/>
    </source>
</evidence>
<proteinExistence type="predicted"/>
<dbReference type="EMBL" id="LSDC01000030">
    <property type="protein sequence ID" value="KXB61979.1"/>
    <property type="molecule type" value="Genomic_DNA"/>
</dbReference>